<dbReference type="PANTHER" id="PTHR31674">
    <property type="entry name" value="B3 DOMAIN-CONTAINING PROTEIN REM-LIKE 3-RELATED"/>
    <property type="match status" value="1"/>
</dbReference>
<dbReference type="AlphaFoldDB" id="A0A6J0NKR0"/>
<evidence type="ECO:0000256" key="5">
    <source>
        <dbReference type="ARBA" id="ARBA00023163"/>
    </source>
</evidence>
<feature type="compositionally biased region" description="Basic and acidic residues" evidence="7">
    <location>
        <begin position="114"/>
        <end position="128"/>
    </location>
</feature>
<dbReference type="Gene3D" id="2.40.330.10">
    <property type="entry name" value="DNA-binding pseudobarrel domain"/>
    <property type="match status" value="1"/>
</dbReference>
<dbReference type="CDD" id="cd10017">
    <property type="entry name" value="B3_DNA"/>
    <property type="match status" value="1"/>
</dbReference>
<evidence type="ECO:0000256" key="6">
    <source>
        <dbReference type="ARBA" id="ARBA00023242"/>
    </source>
</evidence>
<keyword evidence="9" id="KW-1185">Reference proteome</keyword>
<dbReference type="OrthoDB" id="1024919at2759"/>
<dbReference type="SMART" id="SM01019">
    <property type="entry name" value="B3"/>
    <property type="match status" value="1"/>
</dbReference>
<dbReference type="GeneID" id="108855375"/>
<dbReference type="InterPro" id="IPR039218">
    <property type="entry name" value="REM_fam"/>
</dbReference>
<dbReference type="SUPFAM" id="SSF101936">
    <property type="entry name" value="DNA-binding pseudobarrel domain"/>
    <property type="match status" value="1"/>
</dbReference>
<dbReference type="Pfam" id="PF02362">
    <property type="entry name" value="B3"/>
    <property type="match status" value="1"/>
</dbReference>
<organism evidence="9 10">
    <name type="scientific">Raphanus sativus</name>
    <name type="common">Radish</name>
    <name type="synonym">Raphanus raphanistrum var. sativus</name>
    <dbReference type="NCBI Taxonomy" id="3726"/>
    <lineage>
        <taxon>Eukaryota</taxon>
        <taxon>Viridiplantae</taxon>
        <taxon>Streptophyta</taxon>
        <taxon>Embryophyta</taxon>
        <taxon>Tracheophyta</taxon>
        <taxon>Spermatophyta</taxon>
        <taxon>Magnoliopsida</taxon>
        <taxon>eudicotyledons</taxon>
        <taxon>Gunneridae</taxon>
        <taxon>Pentapetalae</taxon>
        <taxon>rosids</taxon>
        <taxon>malvids</taxon>
        <taxon>Brassicales</taxon>
        <taxon>Brassicaceae</taxon>
        <taxon>Brassiceae</taxon>
        <taxon>Raphanus</taxon>
    </lineage>
</organism>
<gene>
    <name evidence="10" type="primary">LOC108855375</name>
</gene>
<dbReference type="PANTHER" id="PTHR31674:SF66">
    <property type="entry name" value="TF-B3 DOMAIN-CONTAINING PROTEIN"/>
    <property type="match status" value="1"/>
</dbReference>
<name>A0A6J0NKR0_RAPSA</name>
<accession>A0A6J0NKR0</accession>
<evidence type="ECO:0000313" key="9">
    <source>
        <dbReference type="Proteomes" id="UP000504610"/>
    </source>
</evidence>
<evidence type="ECO:0000256" key="2">
    <source>
        <dbReference type="ARBA" id="ARBA00022737"/>
    </source>
</evidence>
<keyword evidence="2" id="KW-0677">Repeat</keyword>
<keyword evidence="4" id="KW-0238">DNA-binding</keyword>
<proteinExistence type="predicted"/>
<evidence type="ECO:0000313" key="10">
    <source>
        <dbReference type="RefSeq" id="XP_018484686.2"/>
    </source>
</evidence>
<evidence type="ECO:0000259" key="8">
    <source>
        <dbReference type="PROSITE" id="PS50863"/>
    </source>
</evidence>
<keyword evidence="6" id="KW-0539">Nucleus</keyword>
<keyword evidence="3" id="KW-0805">Transcription regulation</keyword>
<evidence type="ECO:0000256" key="1">
    <source>
        <dbReference type="ARBA" id="ARBA00004123"/>
    </source>
</evidence>
<evidence type="ECO:0000256" key="3">
    <source>
        <dbReference type="ARBA" id="ARBA00023015"/>
    </source>
</evidence>
<dbReference type="RefSeq" id="XP_018484686.2">
    <property type="nucleotide sequence ID" value="XM_018629184.2"/>
</dbReference>
<dbReference type="FunFam" id="2.40.330.10:FF:000009">
    <property type="entry name" value="Transcriptional factor B3 family protein"/>
    <property type="match status" value="1"/>
</dbReference>
<feature type="domain" description="TF-B3" evidence="8">
    <location>
        <begin position="3"/>
        <end position="98"/>
    </location>
</feature>
<dbReference type="PROSITE" id="PS50863">
    <property type="entry name" value="B3"/>
    <property type="match status" value="1"/>
</dbReference>
<feature type="region of interest" description="Disordered" evidence="7">
    <location>
        <begin position="114"/>
        <end position="173"/>
    </location>
</feature>
<dbReference type="InterPro" id="IPR015300">
    <property type="entry name" value="DNA-bd_pseudobarrel_sf"/>
</dbReference>
<dbReference type="KEGG" id="rsz:108855375"/>
<dbReference type="InterPro" id="IPR003340">
    <property type="entry name" value="B3_DNA-bd"/>
</dbReference>
<keyword evidence="5" id="KW-0804">Transcription</keyword>
<dbReference type="Proteomes" id="UP000504610">
    <property type="component" value="Chromosome 4"/>
</dbReference>
<sequence length="213" mass="24431">MANRHFFQPLLPGFHTHLTIPVAFFSKHIEGRNGHNNTAKLRSDASEMTWKVKIEDDGRRLTEGWKEFAHAHDLRVGDIVIFRQEKDMAFHVTLFGPSCCEIQYGSCIDQDNNLEKIPKKKNPNREEAESSEANEIESLSTEPESNEESNHISSQERIERKDKKGGTIRKASSSTTQSRFVTLTIKPSDFKNSRLVSFIKSKTFVFLQSLSRY</sequence>
<reference evidence="10" key="2">
    <citation type="submission" date="2025-08" db="UniProtKB">
        <authorList>
            <consortium name="RefSeq"/>
        </authorList>
    </citation>
    <scope>IDENTIFICATION</scope>
    <source>
        <tissue evidence="10">Leaf</tissue>
    </source>
</reference>
<evidence type="ECO:0000256" key="4">
    <source>
        <dbReference type="ARBA" id="ARBA00023125"/>
    </source>
</evidence>
<dbReference type="GO" id="GO:0003677">
    <property type="term" value="F:DNA binding"/>
    <property type="evidence" value="ECO:0007669"/>
    <property type="project" value="UniProtKB-KW"/>
</dbReference>
<feature type="compositionally biased region" description="Basic and acidic residues" evidence="7">
    <location>
        <begin position="148"/>
        <end position="165"/>
    </location>
</feature>
<reference evidence="9" key="1">
    <citation type="journal article" date="2019" name="Database">
        <title>The radish genome database (RadishGD): an integrated information resource for radish genomics.</title>
        <authorList>
            <person name="Yu H.J."/>
            <person name="Baek S."/>
            <person name="Lee Y.J."/>
            <person name="Cho A."/>
            <person name="Mun J.H."/>
        </authorList>
    </citation>
    <scope>NUCLEOTIDE SEQUENCE [LARGE SCALE GENOMIC DNA]</scope>
    <source>
        <strain evidence="9">cv. WK10039</strain>
    </source>
</reference>
<comment type="subcellular location">
    <subcellularLocation>
        <location evidence="1">Nucleus</location>
    </subcellularLocation>
</comment>
<dbReference type="GO" id="GO:0005634">
    <property type="term" value="C:nucleus"/>
    <property type="evidence" value="ECO:0007669"/>
    <property type="project" value="UniProtKB-SubCell"/>
</dbReference>
<protein>
    <submittedName>
        <fullName evidence="10">B3 domain-containing protein REM14</fullName>
    </submittedName>
</protein>
<evidence type="ECO:0000256" key="7">
    <source>
        <dbReference type="SAM" id="MobiDB-lite"/>
    </source>
</evidence>